<name>A0ACD3AKT4_9AGAR</name>
<proteinExistence type="predicted"/>
<organism evidence="1 2">
    <name type="scientific">Pluteus cervinus</name>
    <dbReference type="NCBI Taxonomy" id="181527"/>
    <lineage>
        <taxon>Eukaryota</taxon>
        <taxon>Fungi</taxon>
        <taxon>Dikarya</taxon>
        <taxon>Basidiomycota</taxon>
        <taxon>Agaricomycotina</taxon>
        <taxon>Agaricomycetes</taxon>
        <taxon>Agaricomycetidae</taxon>
        <taxon>Agaricales</taxon>
        <taxon>Pluteineae</taxon>
        <taxon>Pluteaceae</taxon>
        <taxon>Pluteus</taxon>
    </lineage>
</organism>
<sequence>MNAINADNYARKVFRERTEHPPPAFETLLHTMTRAASRSASNSHLSFQTRLPKEAVLEHIVPLPHMHRYFKEVAERALANPPHRINSYVEIISSEVELNSAFVRFGTWQPTLKPTTTQSTVQLQGASFNFKQLIMMFYQRHISFLAGALASLASGQLLDPQRYRLEETTASQAGQNGSGESAQAVLVHQPHATTNTTSPGPTLAVWYFHDSADLNDGVWTALDLIAGRRTYAWQDSTYGEFHDPGGRSGAIDVIHDMDTFTSWGLAKPEPVNHAGANADQYLSTTGIITERDYHNARTILQEAWSLAVKYNTTFLVISNGNCERIGIRHRTWGTLFLSSLIRVSEDLEYFEYLVGLYRTSYLEASTRCEREIEPSFGDITVQDTAQLNRRHSGSPAKGPEALLLSVDSLYVSLDGIKNTWIRHVYDESLKSCGLAKSDFKEPTSVHGGLKPYPRWSGIGGGVLTFEIINGHSFFSYGGWMDVDGQRQKSNLVAKIAEGAQDCDVLCNYYRKYRRLARIRNLNIPEHYGLFQRNPRSGEHKRLIIIAENPGPSLVGKALLLEPQKQAFRDQLGLIHGDGFLHGGVSRENCHIGLDGATVCILGFQGMKRLNPLFDNAEEEKREEKEILEKILQGTDASDDEDM</sequence>
<evidence type="ECO:0000313" key="1">
    <source>
        <dbReference type="EMBL" id="TFK66385.1"/>
    </source>
</evidence>
<protein>
    <submittedName>
        <fullName evidence="1">Uncharacterized protein</fullName>
    </submittedName>
</protein>
<keyword evidence="2" id="KW-1185">Reference proteome</keyword>
<dbReference type="EMBL" id="ML208407">
    <property type="protein sequence ID" value="TFK66385.1"/>
    <property type="molecule type" value="Genomic_DNA"/>
</dbReference>
<accession>A0ACD3AKT4</accession>
<reference evidence="1 2" key="1">
    <citation type="journal article" date="2019" name="Nat. Ecol. Evol.">
        <title>Megaphylogeny resolves global patterns of mushroom evolution.</title>
        <authorList>
            <person name="Varga T."/>
            <person name="Krizsan K."/>
            <person name="Foldi C."/>
            <person name="Dima B."/>
            <person name="Sanchez-Garcia M."/>
            <person name="Sanchez-Ramirez S."/>
            <person name="Szollosi G.J."/>
            <person name="Szarkandi J.G."/>
            <person name="Papp V."/>
            <person name="Albert L."/>
            <person name="Andreopoulos W."/>
            <person name="Angelini C."/>
            <person name="Antonin V."/>
            <person name="Barry K.W."/>
            <person name="Bougher N.L."/>
            <person name="Buchanan P."/>
            <person name="Buyck B."/>
            <person name="Bense V."/>
            <person name="Catcheside P."/>
            <person name="Chovatia M."/>
            <person name="Cooper J."/>
            <person name="Damon W."/>
            <person name="Desjardin D."/>
            <person name="Finy P."/>
            <person name="Geml J."/>
            <person name="Haridas S."/>
            <person name="Hughes K."/>
            <person name="Justo A."/>
            <person name="Karasinski D."/>
            <person name="Kautmanova I."/>
            <person name="Kiss B."/>
            <person name="Kocsube S."/>
            <person name="Kotiranta H."/>
            <person name="LaButti K.M."/>
            <person name="Lechner B.E."/>
            <person name="Liimatainen K."/>
            <person name="Lipzen A."/>
            <person name="Lukacs Z."/>
            <person name="Mihaltcheva S."/>
            <person name="Morgado L.N."/>
            <person name="Niskanen T."/>
            <person name="Noordeloos M.E."/>
            <person name="Ohm R.A."/>
            <person name="Ortiz-Santana B."/>
            <person name="Ovrebo C."/>
            <person name="Racz N."/>
            <person name="Riley R."/>
            <person name="Savchenko A."/>
            <person name="Shiryaev A."/>
            <person name="Soop K."/>
            <person name="Spirin V."/>
            <person name="Szebenyi C."/>
            <person name="Tomsovsky M."/>
            <person name="Tulloss R.E."/>
            <person name="Uehling J."/>
            <person name="Grigoriev I.V."/>
            <person name="Vagvolgyi C."/>
            <person name="Papp T."/>
            <person name="Martin F.M."/>
            <person name="Miettinen O."/>
            <person name="Hibbett D.S."/>
            <person name="Nagy L.G."/>
        </authorList>
    </citation>
    <scope>NUCLEOTIDE SEQUENCE [LARGE SCALE GENOMIC DNA]</scope>
    <source>
        <strain evidence="1 2">NL-1719</strain>
    </source>
</reference>
<evidence type="ECO:0000313" key="2">
    <source>
        <dbReference type="Proteomes" id="UP000308600"/>
    </source>
</evidence>
<gene>
    <name evidence="1" type="ORF">BDN72DRAFT_880354</name>
</gene>
<dbReference type="Proteomes" id="UP000308600">
    <property type="component" value="Unassembled WGS sequence"/>
</dbReference>